<dbReference type="InterPro" id="IPR036249">
    <property type="entry name" value="Thioredoxin-like_sf"/>
</dbReference>
<dbReference type="GO" id="GO:0016209">
    <property type="term" value="F:antioxidant activity"/>
    <property type="evidence" value="ECO:0007669"/>
    <property type="project" value="InterPro"/>
</dbReference>
<dbReference type="PANTHER" id="PTHR42852:SF12">
    <property type="entry name" value="THIOL-DISULFIDE OXIDOREDUCTASE YKUV"/>
    <property type="match status" value="1"/>
</dbReference>
<dbReference type="InterPro" id="IPR013766">
    <property type="entry name" value="Thioredoxin_domain"/>
</dbReference>
<dbReference type="EMBL" id="SWLG01000001">
    <property type="protein sequence ID" value="TLS38958.1"/>
    <property type="molecule type" value="Genomic_DNA"/>
</dbReference>
<feature type="domain" description="Thioredoxin" evidence="2">
    <location>
        <begin position="1"/>
        <end position="143"/>
    </location>
</feature>
<proteinExistence type="predicted"/>
<gene>
    <name evidence="3" type="ORF">FCL54_01205</name>
</gene>
<dbReference type="InterPro" id="IPR000866">
    <property type="entry name" value="AhpC/TSA"/>
</dbReference>
<keyword evidence="4" id="KW-1185">Reference proteome</keyword>
<dbReference type="SUPFAM" id="SSF52833">
    <property type="entry name" value="Thioredoxin-like"/>
    <property type="match status" value="1"/>
</dbReference>
<accession>A0A5R9FBA9</accession>
<dbReference type="Pfam" id="PF00578">
    <property type="entry name" value="AhpC-TSA"/>
    <property type="match status" value="1"/>
</dbReference>
<dbReference type="PANTHER" id="PTHR42852">
    <property type="entry name" value="THIOL:DISULFIDE INTERCHANGE PROTEIN DSBE"/>
    <property type="match status" value="1"/>
</dbReference>
<dbReference type="AlphaFoldDB" id="A0A5R9FBA9"/>
<dbReference type="Proteomes" id="UP000308230">
    <property type="component" value="Unassembled WGS sequence"/>
</dbReference>
<dbReference type="Gene3D" id="3.40.30.10">
    <property type="entry name" value="Glutaredoxin"/>
    <property type="match status" value="1"/>
</dbReference>
<protein>
    <submittedName>
        <fullName evidence="3">TlpA family protein disulfide reductase</fullName>
    </submittedName>
</protein>
<dbReference type="OrthoDB" id="9811352at2"/>
<reference evidence="3 4" key="1">
    <citation type="submission" date="2019-04" db="EMBL/GenBank/DDBJ databases">
        <title>Bacillus caeni sp. nov., a bacterium isolated from mangrove sediment.</title>
        <authorList>
            <person name="Huang H."/>
            <person name="Mo K."/>
            <person name="Hu Y."/>
        </authorList>
    </citation>
    <scope>NUCLEOTIDE SEQUENCE [LARGE SCALE GENOMIC DNA]</scope>
    <source>
        <strain evidence="3 4">HB172195</strain>
    </source>
</reference>
<dbReference type="InterPro" id="IPR050553">
    <property type="entry name" value="Thioredoxin_ResA/DsbE_sf"/>
</dbReference>
<evidence type="ECO:0000313" key="4">
    <source>
        <dbReference type="Proteomes" id="UP000308230"/>
    </source>
</evidence>
<dbReference type="GO" id="GO:0016491">
    <property type="term" value="F:oxidoreductase activity"/>
    <property type="evidence" value="ECO:0007669"/>
    <property type="project" value="InterPro"/>
</dbReference>
<evidence type="ECO:0000259" key="2">
    <source>
        <dbReference type="PROSITE" id="PS51352"/>
    </source>
</evidence>
<dbReference type="PROSITE" id="PS51352">
    <property type="entry name" value="THIOREDOXIN_2"/>
    <property type="match status" value="1"/>
</dbReference>
<evidence type="ECO:0000256" key="1">
    <source>
        <dbReference type="ARBA" id="ARBA00023157"/>
    </source>
</evidence>
<keyword evidence="1" id="KW-1015">Disulfide bond</keyword>
<comment type="caution">
    <text evidence="3">The sequence shown here is derived from an EMBL/GenBank/DDBJ whole genome shotgun (WGS) entry which is preliminary data.</text>
</comment>
<dbReference type="CDD" id="cd02966">
    <property type="entry name" value="TlpA_like_family"/>
    <property type="match status" value="1"/>
</dbReference>
<name>A0A5R9FBA9_9BACL</name>
<evidence type="ECO:0000313" key="3">
    <source>
        <dbReference type="EMBL" id="TLS38958.1"/>
    </source>
</evidence>
<sequence length="143" mass="16795">MRVGERMPELIGESAWLNGRIDKRYLLGKPSIIHFWSVSCGSCKRSMEQFNQLRDRYADQLEIVSVHMPRSDKDLDIDLVKKTVRDLGMTQSVLIDNDHAVTDEFRNRNVPSYYLFDHEGKLYHVQSGDRGMRLLERKIERLL</sequence>
<organism evidence="3 4">
    <name type="scientific">Exobacillus caeni</name>
    <dbReference type="NCBI Taxonomy" id="2574798"/>
    <lineage>
        <taxon>Bacteria</taxon>
        <taxon>Bacillati</taxon>
        <taxon>Bacillota</taxon>
        <taxon>Bacilli</taxon>
        <taxon>Bacillales</taxon>
        <taxon>Guptibacillaceae</taxon>
        <taxon>Exobacillus</taxon>
    </lineage>
</organism>
<dbReference type="RefSeq" id="WP_138122328.1">
    <property type="nucleotide sequence ID" value="NZ_SWLG01000001.1"/>
</dbReference>